<evidence type="ECO:0000256" key="1">
    <source>
        <dbReference type="ARBA" id="ARBA00004141"/>
    </source>
</evidence>
<comment type="subcellular location">
    <subcellularLocation>
        <location evidence="1">Membrane</location>
        <topology evidence="1">Multi-pass membrane protein</topology>
    </subcellularLocation>
</comment>
<feature type="transmembrane region" description="Helical" evidence="9">
    <location>
        <begin position="36"/>
        <end position="58"/>
    </location>
</feature>
<feature type="signal peptide" evidence="10">
    <location>
        <begin position="1"/>
        <end position="20"/>
    </location>
</feature>
<sequence length="283" mass="32073">MWYVISVLLTVFAAVQKCSCIALPLMFGHFFTSRRTSVVIITIFTVTIAYHLPSLSLYRWNEYLDHRRNRTRLGYGWVNRPLGLKLNIITDWINFITVPFTSEGVIIVCVIIMTVKLRQAATTRLAMTAGSSTTHKGGKKSAHSVIPDPKNQRVGTVSSENENYPQQNLGSQGTDKAIVNPNDILNPRELRVIRSAYLICVIFIVGTLPYLVITACNLVYRPMFSDYGESTFYYTVKGIQDIIYVSSTAANILVYYKFNTKYRKAVNTMFSCLCSKFHQDEDS</sequence>
<dbReference type="SUPFAM" id="SSF81321">
    <property type="entry name" value="Family A G protein-coupled receptor-like"/>
    <property type="match status" value="1"/>
</dbReference>
<gene>
    <name evidence="12" type="ORF">RRG08_044091</name>
</gene>
<feature type="compositionally biased region" description="Polar residues" evidence="8">
    <location>
        <begin position="153"/>
        <end position="172"/>
    </location>
</feature>
<feature type="chain" id="PRO_5041991178" description="G-protein coupled receptors family 1 profile domain-containing protein" evidence="10">
    <location>
        <begin position="21"/>
        <end position="283"/>
    </location>
</feature>
<evidence type="ECO:0000256" key="4">
    <source>
        <dbReference type="ARBA" id="ARBA00023040"/>
    </source>
</evidence>
<feature type="region of interest" description="Disordered" evidence="8">
    <location>
        <begin position="130"/>
        <end position="172"/>
    </location>
</feature>
<protein>
    <recommendedName>
        <fullName evidence="11">G-protein coupled receptors family 1 profile domain-containing protein</fullName>
    </recommendedName>
</protein>
<dbReference type="AlphaFoldDB" id="A0AAE1DBB4"/>
<evidence type="ECO:0000256" key="8">
    <source>
        <dbReference type="SAM" id="MobiDB-lite"/>
    </source>
</evidence>
<dbReference type="PANTHER" id="PTHR24243:SF230">
    <property type="entry name" value="G-PROTEIN COUPLED RECEPTORS FAMILY 1 PROFILE DOMAIN-CONTAINING PROTEIN"/>
    <property type="match status" value="1"/>
</dbReference>
<dbReference type="EMBL" id="JAWDGP010004466">
    <property type="protein sequence ID" value="KAK3764162.1"/>
    <property type="molecule type" value="Genomic_DNA"/>
</dbReference>
<dbReference type="Gene3D" id="1.20.1070.10">
    <property type="entry name" value="Rhodopsin 7-helix transmembrane proteins"/>
    <property type="match status" value="1"/>
</dbReference>
<keyword evidence="7" id="KW-0807">Transducer</keyword>
<evidence type="ECO:0000256" key="2">
    <source>
        <dbReference type="ARBA" id="ARBA00022692"/>
    </source>
</evidence>
<keyword evidence="13" id="KW-1185">Reference proteome</keyword>
<accession>A0AAE1DBB4</accession>
<keyword evidence="5 9" id="KW-0472">Membrane</keyword>
<organism evidence="12 13">
    <name type="scientific">Elysia crispata</name>
    <name type="common">lettuce slug</name>
    <dbReference type="NCBI Taxonomy" id="231223"/>
    <lineage>
        <taxon>Eukaryota</taxon>
        <taxon>Metazoa</taxon>
        <taxon>Spiralia</taxon>
        <taxon>Lophotrochozoa</taxon>
        <taxon>Mollusca</taxon>
        <taxon>Gastropoda</taxon>
        <taxon>Heterobranchia</taxon>
        <taxon>Euthyneura</taxon>
        <taxon>Panpulmonata</taxon>
        <taxon>Sacoglossa</taxon>
        <taxon>Placobranchoidea</taxon>
        <taxon>Plakobranchidae</taxon>
        <taxon>Elysia</taxon>
    </lineage>
</organism>
<comment type="caution">
    <text evidence="12">The sequence shown here is derived from an EMBL/GenBank/DDBJ whole genome shotgun (WGS) entry which is preliminary data.</text>
</comment>
<dbReference type="GO" id="GO:0004930">
    <property type="term" value="F:G protein-coupled receptor activity"/>
    <property type="evidence" value="ECO:0007669"/>
    <property type="project" value="UniProtKB-KW"/>
</dbReference>
<dbReference type="InterPro" id="IPR017452">
    <property type="entry name" value="GPCR_Rhodpsn_7TM"/>
</dbReference>
<dbReference type="GO" id="GO:0005886">
    <property type="term" value="C:plasma membrane"/>
    <property type="evidence" value="ECO:0007669"/>
    <property type="project" value="TreeGrafter"/>
</dbReference>
<keyword evidence="10" id="KW-0732">Signal</keyword>
<feature type="domain" description="G-protein coupled receptors family 1 profile" evidence="11">
    <location>
        <begin position="1"/>
        <end position="255"/>
    </location>
</feature>
<reference evidence="12" key="1">
    <citation type="journal article" date="2023" name="G3 (Bethesda)">
        <title>A reference genome for the long-term kleptoplast-retaining sea slug Elysia crispata morphotype clarki.</title>
        <authorList>
            <person name="Eastman K.E."/>
            <person name="Pendleton A.L."/>
            <person name="Shaikh M.A."/>
            <person name="Suttiyut T."/>
            <person name="Ogas R."/>
            <person name="Tomko P."/>
            <person name="Gavelis G."/>
            <person name="Widhalm J.R."/>
            <person name="Wisecaver J.H."/>
        </authorList>
    </citation>
    <scope>NUCLEOTIDE SEQUENCE</scope>
    <source>
        <strain evidence="12">ECLA1</strain>
    </source>
</reference>
<keyword evidence="3 9" id="KW-1133">Transmembrane helix</keyword>
<evidence type="ECO:0000256" key="10">
    <source>
        <dbReference type="SAM" id="SignalP"/>
    </source>
</evidence>
<dbReference type="Proteomes" id="UP001283361">
    <property type="component" value="Unassembled WGS sequence"/>
</dbReference>
<feature type="transmembrane region" description="Helical" evidence="9">
    <location>
        <begin position="196"/>
        <end position="220"/>
    </location>
</feature>
<dbReference type="PANTHER" id="PTHR24243">
    <property type="entry name" value="G-PROTEIN COUPLED RECEPTOR"/>
    <property type="match status" value="1"/>
</dbReference>
<keyword evidence="6" id="KW-0675">Receptor</keyword>
<evidence type="ECO:0000313" key="13">
    <source>
        <dbReference type="Proteomes" id="UP001283361"/>
    </source>
</evidence>
<proteinExistence type="predicted"/>
<evidence type="ECO:0000256" key="5">
    <source>
        <dbReference type="ARBA" id="ARBA00023136"/>
    </source>
</evidence>
<evidence type="ECO:0000256" key="3">
    <source>
        <dbReference type="ARBA" id="ARBA00022989"/>
    </source>
</evidence>
<keyword evidence="2 9" id="KW-0812">Transmembrane</keyword>
<evidence type="ECO:0000256" key="9">
    <source>
        <dbReference type="SAM" id="Phobius"/>
    </source>
</evidence>
<evidence type="ECO:0000313" key="12">
    <source>
        <dbReference type="EMBL" id="KAK3764162.1"/>
    </source>
</evidence>
<name>A0AAE1DBB4_9GAST</name>
<keyword evidence="4" id="KW-0297">G-protein coupled receptor</keyword>
<evidence type="ECO:0000256" key="7">
    <source>
        <dbReference type="ARBA" id="ARBA00023224"/>
    </source>
</evidence>
<feature type="transmembrane region" description="Helical" evidence="9">
    <location>
        <begin position="232"/>
        <end position="256"/>
    </location>
</feature>
<evidence type="ECO:0000259" key="11">
    <source>
        <dbReference type="PROSITE" id="PS50262"/>
    </source>
</evidence>
<evidence type="ECO:0000256" key="6">
    <source>
        <dbReference type="ARBA" id="ARBA00023170"/>
    </source>
</evidence>
<dbReference type="PROSITE" id="PS50262">
    <property type="entry name" value="G_PROTEIN_RECEP_F1_2"/>
    <property type="match status" value="1"/>
</dbReference>